<dbReference type="InParanoid" id="A0A674MLK0"/>
<reference evidence="1 2" key="1">
    <citation type="journal article" date="2011" name="Genome Biol. Evol.">
        <title>Integration of the genetic map and genome assembly of fugu facilitates insights into distinct features of genome evolution in teleosts and mammals.</title>
        <authorList>
            <person name="Kai W."/>
            <person name="Kikuchi K."/>
            <person name="Tohari S."/>
            <person name="Chew A.K."/>
            <person name="Tay A."/>
            <person name="Fujiwara A."/>
            <person name="Hosoya S."/>
            <person name="Suetake H."/>
            <person name="Naruse K."/>
            <person name="Brenner S."/>
            <person name="Suzuki Y."/>
            <person name="Venkatesh B."/>
        </authorList>
    </citation>
    <scope>NUCLEOTIDE SEQUENCE [LARGE SCALE GENOMIC DNA]</scope>
</reference>
<reference evidence="1" key="2">
    <citation type="submission" date="2025-08" db="UniProtKB">
        <authorList>
            <consortium name="Ensembl"/>
        </authorList>
    </citation>
    <scope>IDENTIFICATION</scope>
</reference>
<proteinExistence type="predicted"/>
<evidence type="ECO:0000313" key="1">
    <source>
        <dbReference type="Ensembl" id="ENSTRUP00000062362.1"/>
    </source>
</evidence>
<keyword evidence="2" id="KW-1185">Reference proteome</keyword>
<name>A0A674MLK0_TAKRU</name>
<sequence>FTCISSKDSCISSTFFSLSLRRSLSSVSEIPNWDLRRETKRLILTMEMDTLGDRILPQPSSEPSAVPSFLRTPGGRDVLELLGDFLQGAVDVKLWTFAEGLLANGTEINTVAPSSSVPVGRDAPLTEAMSTWSRDGVLEDLETDGTRELILTQKCSSQRHY</sequence>
<protein>
    <submittedName>
        <fullName evidence="1">Uncharacterized protein</fullName>
    </submittedName>
</protein>
<dbReference type="Ensembl" id="ENSTRUT00000066472.1">
    <property type="protein sequence ID" value="ENSTRUP00000062362.1"/>
    <property type="gene ID" value="ENSTRUG00000026766.1"/>
</dbReference>
<evidence type="ECO:0000313" key="2">
    <source>
        <dbReference type="Proteomes" id="UP000005226"/>
    </source>
</evidence>
<accession>A0A674MLK0</accession>
<organism evidence="1 2">
    <name type="scientific">Takifugu rubripes</name>
    <name type="common">Japanese pufferfish</name>
    <name type="synonym">Fugu rubripes</name>
    <dbReference type="NCBI Taxonomy" id="31033"/>
    <lineage>
        <taxon>Eukaryota</taxon>
        <taxon>Metazoa</taxon>
        <taxon>Chordata</taxon>
        <taxon>Craniata</taxon>
        <taxon>Vertebrata</taxon>
        <taxon>Euteleostomi</taxon>
        <taxon>Actinopterygii</taxon>
        <taxon>Neopterygii</taxon>
        <taxon>Teleostei</taxon>
        <taxon>Neoteleostei</taxon>
        <taxon>Acanthomorphata</taxon>
        <taxon>Eupercaria</taxon>
        <taxon>Tetraodontiformes</taxon>
        <taxon>Tetradontoidea</taxon>
        <taxon>Tetraodontidae</taxon>
        <taxon>Takifugu</taxon>
    </lineage>
</organism>
<dbReference type="AlphaFoldDB" id="A0A674MLK0"/>
<dbReference type="Proteomes" id="UP000005226">
    <property type="component" value="Chromosome 17"/>
</dbReference>
<reference evidence="1" key="3">
    <citation type="submission" date="2025-09" db="UniProtKB">
        <authorList>
            <consortium name="Ensembl"/>
        </authorList>
    </citation>
    <scope>IDENTIFICATION</scope>
</reference>